<name>A0ACB0M142_TRIPR</name>
<protein>
    <submittedName>
        <fullName evidence="1">Uncharacterized protein</fullName>
    </submittedName>
</protein>
<dbReference type="Proteomes" id="UP001177021">
    <property type="component" value="Unassembled WGS sequence"/>
</dbReference>
<organism evidence="1 2">
    <name type="scientific">Trifolium pratense</name>
    <name type="common">Red clover</name>
    <dbReference type="NCBI Taxonomy" id="57577"/>
    <lineage>
        <taxon>Eukaryota</taxon>
        <taxon>Viridiplantae</taxon>
        <taxon>Streptophyta</taxon>
        <taxon>Embryophyta</taxon>
        <taxon>Tracheophyta</taxon>
        <taxon>Spermatophyta</taxon>
        <taxon>Magnoliopsida</taxon>
        <taxon>eudicotyledons</taxon>
        <taxon>Gunneridae</taxon>
        <taxon>Pentapetalae</taxon>
        <taxon>rosids</taxon>
        <taxon>fabids</taxon>
        <taxon>Fabales</taxon>
        <taxon>Fabaceae</taxon>
        <taxon>Papilionoideae</taxon>
        <taxon>50 kb inversion clade</taxon>
        <taxon>NPAAA clade</taxon>
        <taxon>Hologalegina</taxon>
        <taxon>IRL clade</taxon>
        <taxon>Trifolieae</taxon>
        <taxon>Trifolium</taxon>
    </lineage>
</organism>
<sequence length="977" mass="108828">MSKTKSFQGVNVFMSRNLVPPEVFDTLHDAVKHNGAQIQLCCDPSCNGPNDYHIISCSKHEKFQDLKSKGCKMLGPRCVLLCAKERKPLPKQGFTCCFAMDGVKILASGFDADEKVKIEELVTEMGGALHTKPSSDLNFVIVKNVLALKYKWALNVLKKPIVTYEWLKQCSDEHRVVPQESYKVLPFSGLKICVTGISADKRKEMEKLILQNGGKYSAELTKNCTHLICDAPEGDKYRVAKRWGHIHIVTIKWFDQSIARRACLNEESYPVQSGSLSSRKVTRHLTVQHSQEKDIGKMQSGSFARAADSNMLVSNYAESMDIDSEATQSQHTSFVSNVSLFVKEADAEAPPLQTSNGLNFDGAVANDSESDDNDLYLAECRISLVGFEASEMRKLVNLVRKGGGSRYMSLNDKLTHIVIGNPTEMEKKDVRSIAALGVVYVVKTSWLEDCDRQKKQVPVLRRHIACDLVLPKANIVKGVVSGIVPMDQSKSSSFRQSFQTDQGVGIKDFGVTMPESLEKNKQEKHNMGMNVVAFGKASGRTMSQTQVPDKKLRVQKITQHGSNVHVKSTNVFKGKTFCFSNLLPEERSGEIVQWINQGGGEIISGQTKQSIHYTIECHGVKPSIGDYGSTYISSHWIRSCLEDGSLLDVDSHILYSPLPCRVPLPGFESLRFCVSQYDEKDRILLWNLCNVLGAKFVDKLTKKVTHLLCKFANGPKYEASCKWGIRTVTSEWIFECVKQNGVIAIDQFLPKEVTTQDREAGVCTVSQFPTQAVRMINDMPSQFPSQSRSLRNTENQNVDSGVDNHGTRSKISSVNSKKARLMEEPGLYNKVPSTVNPGIHVSDLNLSKDNMLKDAREATHAVPDVAAAIEDLLEQTSKVHDQRSPGNTGCERSIYPSDCSVVREDNPNPHTVFGLSKHWLNRNGRNDNDNSETPQDRRPGMYDAFSETQTESQVVSYEEDLSGRQMLIGVLTRSSMQ</sequence>
<accession>A0ACB0M142</accession>
<evidence type="ECO:0000313" key="1">
    <source>
        <dbReference type="EMBL" id="CAJ2674517.1"/>
    </source>
</evidence>
<dbReference type="EMBL" id="CASHSV030000716">
    <property type="protein sequence ID" value="CAJ2674517.1"/>
    <property type="molecule type" value="Genomic_DNA"/>
</dbReference>
<gene>
    <name evidence="1" type="ORF">MILVUS5_LOCUS37741</name>
</gene>
<comment type="caution">
    <text evidence="1">The sequence shown here is derived from an EMBL/GenBank/DDBJ whole genome shotgun (WGS) entry which is preliminary data.</text>
</comment>
<reference evidence="1" key="1">
    <citation type="submission" date="2023-10" db="EMBL/GenBank/DDBJ databases">
        <authorList>
            <person name="Rodriguez Cubillos JULIANA M."/>
            <person name="De Vega J."/>
        </authorList>
    </citation>
    <scope>NUCLEOTIDE SEQUENCE</scope>
</reference>
<proteinExistence type="predicted"/>
<evidence type="ECO:0000313" key="2">
    <source>
        <dbReference type="Proteomes" id="UP001177021"/>
    </source>
</evidence>
<keyword evidence="2" id="KW-1185">Reference proteome</keyword>